<feature type="transmembrane region" description="Helical" evidence="1">
    <location>
        <begin position="240"/>
        <end position="260"/>
    </location>
</feature>
<keyword evidence="1" id="KW-1133">Transmembrane helix</keyword>
<comment type="caution">
    <text evidence="2">The sequence shown here is derived from an EMBL/GenBank/DDBJ whole genome shotgun (WGS) entry which is preliminary data.</text>
</comment>
<evidence type="ECO:0000313" key="2">
    <source>
        <dbReference type="EMBL" id="NYD37891.1"/>
    </source>
</evidence>
<keyword evidence="3" id="KW-1185">Reference proteome</keyword>
<keyword evidence="1" id="KW-0472">Membrane</keyword>
<dbReference type="Proteomes" id="UP000535890">
    <property type="component" value="Unassembled WGS sequence"/>
</dbReference>
<evidence type="ECO:0000256" key="1">
    <source>
        <dbReference type="SAM" id="Phobius"/>
    </source>
</evidence>
<dbReference type="EMBL" id="JACCBN010000001">
    <property type="protein sequence ID" value="NYD37891.1"/>
    <property type="molecule type" value="Genomic_DNA"/>
</dbReference>
<feature type="transmembrane region" description="Helical" evidence="1">
    <location>
        <begin position="70"/>
        <end position="91"/>
    </location>
</feature>
<evidence type="ECO:0000313" key="3">
    <source>
        <dbReference type="Proteomes" id="UP000535890"/>
    </source>
</evidence>
<feature type="transmembrane region" description="Helical" evidence="1">
    <location>
        <begin position="43"/>
        <end position="63"/>
    </location>
</feature>
<proteinExistence type="predicted"/>
<protein>
    <submittedName>
        <fullName evidence="2">Drug/metabolite transporter (DMT)-like permease</fullName>
    </submittedName>
</protein>
<feature type="transmembrane region" description="Helical" evidence="1">
    <location>
        <begin position="128"/>
        <end position="148"/>
    </location>
</feature>
<dbReference type="AlphaFoldDB" id="A0A7Y9DYV7"/>
<keyword evidence="1" id="KW-0812">Transmembrane</keyword>
<organism evidence="2 3">
    <name type="scientific">Actinomycetospora corticicola</name>
    <dbReference type="NCBI Taxonomy" id="663602"/>
    <lineage>
        <taxon>Bacteria</taxon>
        <taxon>Bacillati</taxon>
        <taxon>Actinomycetota</taxon>
        <taxon>Actinomycetes</taxon>
        <taxon>Pseudonocardiales</taxon>
        <taxon>Pseudonocardiaceae</taxon>
        <taxon>Actinomycetospora</taxon>
    </lineage>
</organism>
<dbReference type="PANTHER" id="PTHR40761">
    <property type="entry name" value="CONSERVED INTEGRAL MEMBRANE ALANINE VALINE AND LEUCINE RICH PROTEIN-RELATED"/>
    <property type="match status" value="1"/>
</dbReference>
<gene>
    <name evidence="2" type="ORF">BJ983_003993</name>
</gene>
<feature type="transmembrane region" description="Helical" evidence="1">
    <location>
        <begin position="186"/>
        <end position="204"/>
    </location>
</feature>
<accession>A0A7Y9DYV7</accession>
<name>A0A7Y9DYV7_9PSEU</name>
<feature type="transmembrane region" description="Helical" evidence="1">
    <location>
        <begin position="97"/>
        <end position="116"/>
    </location>
</feature>
<dbReference type="PANTHER" id="PTHR40761:SF1">
    <property type="entry name" value="CONSERVED INTEGRAL MEMBRANE ALANINE VALINE AND LEUCINE RICH PROTEIN-RELATED"/>
    <property type="match status" value="1"/>
</dbReference>
<sequence>MTILVTMGITWVLLAAVLFGVGSVAQAAVLAAPGVTWMAMLRHPAFVAGTLAEALGALAHVMALQTVSMAVAQCAVSGSLAVTALAARWWFGARLGLRGIAAVGALSSSLVVLASVAGQSGTATDTAVLEVGLFVTAAVVGLAGLAGAVAGRAWSVAACSGLGFAACSTAVKLVDLTHPLSALTSGPALAAAVTGVLGCLWWTVALRLGTVTTVTAVVVVSEVVPPSLLGPLLGDEVSSAFYLVAPLVLAVAALACTVLARSGAAQAPAPVVGKSVPEPVPA</sequence>
<reference evidence="2 3" key="1">
    <citation type="submission" date="2020-07" db="EMBL/GenBank/DDBJ databases">
        <title>Sequencing the genomes of 1000 actinobacteria strains.</title>
        <authorList>
            <person name="Klenk H.-P."/>
        </authorList>
    </citation>
    <scope>NUCLEOTIDE SEQUENCE [LARGE SCALE GENOMIC DNA]</scope>
    <source>
        <strain evidence="2 3">DSM 45772</strain>
    </source>
</reference>